<accession>A0A428N852</accession>
<evidence type="ECO:0000256" key="3">
    <source>
        <dbReference type="ARBA" id="ARBA00022722"/>
    </source>
</evidence>
<dbReference type="GO" id="GO:0009318">
    <property type="term" value="C:exodeoxyribonuclease VII complex"/>
    <property type="evidence" value="ECO:0007669"/>
    <property type="project" value="UniProtKB-UniRule"/>
</dbReference>
<dbReference type="GO" id="GO:0006308">
    <property type="term" value="P:DNA catabolic process"/>
    <property type="evidence" value="ECO:0007669"/>
    <property type="project" value="UniProtKB-UniRule"/>
</dbReference>
<evidence type="ECO:0000256" key="2">
    <source>
        <dbReference type="ARBA" id="ARBA00022490"/>
    </source>
</evidence>
<keyword evidence="3 6" id="KW-0540">Nuclease</keyword>
<comment type="subcellular location">
    <subcellularLocation>
        <location evidence="6">Cytoplasm</location>
    </subcellularLocation>
</comment>
<dbReference type="Proteomes" id="UP000275076">
    <property type="component" value="Unassembled WGS sequence"/>
</dbReference>
<name>A0A428N852_9BACI</name>
<dbReference type="EMBL" id="RBVX01000003">
    <property type="protein sequence ID" value="RSL34565.1"/>
    <property type="molecule type" value="Genomic_DNA"/>
</dbReference>
<dbReference type="NCBIfam" id="TIGR01280">
    <property type="entry name" value="xseB"/>
    <property type="match status" value="1"/>
</dbReference>
<evidence type="ECO:0000256" key="1">
    <source>
        <dbReference type="ARBA" id="ARBA00009998"/>
    </source>
</evidence>
<dbReference type="PANTHER" id="PTHR34137">
    <property type="entry name" value="EXODEOXYRIBONUCLEASE 7 SMALL SUBUNIT"/>
    <property type="match status" value="1"/>
</dbReference>
<dbReference type="SUPFAM" id="SSF116842">
    <property type="entry name" value="XseB-like"/>
    <property type="match status" value="1"/>
</dbReference>
<gene>
    <name evidence="6 7" type="primary">xseB</name>
    <name evidence="7" type="ORF">D7Z54_05340</name>
</gene>
<keyword evidence="8" id="KW-1185">Reference proteome</keyword>
<dbReference type="EC" id="3.1.11.6" evidence="6"/>
<dbReference type="RefSeq" id="WP_125554796.1">
    <property type="nucleotide sequence ID" value="NZ_RBVX01000003.1"/>
</dbReference>
<keyword evidence="2 6" id="KW-0963">Cytoplasm</keyword>
<dbReference type="OrthoDB" id="9798666at2"/>
<evidence type="ECO:0000313" key="7">
    <source>
        <dbReference type="EMBL" id="RSL34565.1"/>
    </source>
</evidence>
<dbReference type="AlphaFoldDB" id="A0A428N852"/>
<comment type="similarity">
    <text evidence="1 6">Belongs to the XseB family.</text>
</comment>
<dbReference type="InterPro" id="IPR037004">
    <property type="entry name" value="Exonuc_VII_ssu_sf"/>
</dbReference>
<dbReference type="InterPro" id="IPR003761">
    <property type="entry name" value="Exonuc_VII_S"/>
</dbReference>
<comment type="function">
    <text evidence="6">Bidirectionally degrades single-stranded DNA into large acid-insoluble oligonucleotides, which are then degraded further into small acid-soluble oligonucleotides.</text>
</comment>
<comment type="caution">
    <text evidence="7">The sequence shown here is derived from an EMBL/GenBank/DDBJ whole genome shotgun (WGS) entry which is preliminary data.</text>
</comment>
<keyword evidence="4 6" id="KW-0378">Hydrolase</keyword>
<dbReference type="Pfam" id="PF02609">
    <property type="entry name" value="Exonuc_VII_S"/>
    <property type="match status" value="1"/>
</dbReference>
<evidence type="ECO:0000256" key="4">
    <source>
        <dbReference type="ARBA" id="ARBA00022801"/>
    </source>
</evidence>
<dbReference type="Gene3D" id="1.10.287.1040">
    <property type="entry name" value="Exonuclease VII, small subunit"/>
    <property type="match status" value="1"/>
</dbReference>
<evidence type="ECO:0000256" key="5">
    <source>
        <dbReference type="ARBA" id="ARBA00022839"/>
    </source>
</evidence>
<evidence type="ECO:0000313" key="8">
    <source>
        <dbReference type="Proteomes" id="UP000275076"/>
    </source>
</evidence>
<comment type="catalytic activity">
    <reaction evidence="6">
        <text>Exonucleolytic cleavage in either 5'- to 3'- or 3'- to 5'-direction to yield nucleoside 5'-phosphates.</text>
        <dbReference type="EC" id="3.1.11.6"/>
    </reaction>
</comment>
<comment type="subunit">
    <text evidence="6">Heterooligomer composed of large and small subunits.</text>
</comment>
<dbReference type="GO" id="GO:0005829">
    <property type="term" value="C:cytosol"/>
    <property type="evidence" value="ECO:0007669"/>
    <property type="project" value="TreeGrafter"/>
</dbReference>
<keyword evidence="5 6" id="KW-0269">Exonuclease</keyword>
<dbReference type="PANTHER" id="PTHR34137:SF1">
    <property type="entry name" value="EXODEOXYRIBONUCLEASE 7 SMALL SUBUNIT"/>
    <property type="match status" value="1"/>
</dbReference>
<evidence type="ECO:0000256" key="6">
    <source>
        <dbReference type="HAMAP-Rule" id="MF_00337"/>
    </source>
</evidence>
<dbReference type="HAMAP" id="MF_00337">
    <property type="entry name" value="Exonuc_7_S"/>
    <property type="match status" value="1"/>
</dbReference>
<protein>
    <recommendedName>
        <fullName evidence="6">Exodeoxyribonuclease 7 small subunit</fullName>
        <ecNumber evidence="6">3.1.11.6</ecNumber>
    </recommendedName>
    <alternativeName>
        <fullName evidence="6">Exodeoxyribonuclease VII small subunit</fullName>
        <shortName evidence="6">Exonuclease VII small subunit</shortName>
    </alternativeName>
</protein>
<sequence length="87" mass="10094">MSDNSEETKETLEENVSFETAMEKLENIVEKLEEGEVPLEKAITMYQEGMNLSNTCHEKLRRVEEQMDRVVEEDGEIKPLLSEEDES</sequence>
<reference evidence="7 8" key="1">
    <citation type="submission" date="2018-10" db="EMBL/GenBank/DDBJ databases">
        <title>Draft genome sequence of Bacillus salarius IM0101, isolated from a hypersaline soil in Inner Mongolia, China.</title>
        <authorList>
            <person name="Yamprayoonswat W."/>
            <person name="Boonvisut S."/>
            <person name="Jumpathong W."/>
            <person name="Sittihan S."/>
            <person name="Ruangsuj P."/>
            <person name="Wanthongcharoen S."/>
            <person name="Thongpramul N."/>
            <person name="Pimmason S."/>
            <person name="Yu B."/>
            <person name="Yasawong M."/>
        </authorList>
    </citation>
    <scope>NUCLEOTIDE SEQUENCE [LARGE SCALE GENOMIC DNA]</scope>
    <source>
        <strain evidence="7 8">IM0101</strain>
    </source>
</reference>
<proteinExistence type="inferred from homology"/>
<organism evidence="7 8">
    <name type="scientific">Salibacterium salarium</name>
    <dbReference type="NCBI Taxonomy" id="284579"/>
    <lineage>
        <taxon>Bacteria</taxon>
        <taxon>Bacillati</taxon>
        <taxon>Bacillota</taxon>
        <taxon>Bacilli</taxon>
        <taxon>Bacillales</taxon>
        <taxon>Bacillaceae</taxon>
    </lineage>
</organism>
<dbReference type="GO" id="GO:0008855">
    <property type="term" value="F:exodeoxyribonuclease VII activity"/>
    <property type="evidence" value="ECO:0007669"/>
    <property type="project" value="UniProtKB-UniRule"/>
</dbReference>